<dbReference type="Proteomes" id="UP001362999">
    <property type="component" value="Unassembled WGS sequence"/>
</dbReference>
<evidence type="ECO:0000313" key="3">
    <source>
        <dbReference type="Proteomes" id="UP001362999"/>
    </source>
</evidence>
<keyword evidence="3" id="KW-1185">Reference proteome</keyword>
<accession>A0AAW0DH98</accession>
<sequence>MRNGAETAEKIIFSPPAVPGVLRRRWGTHLQVGSHTLRDSRGAPLTSPHGGEHHLTWGRTPSTPPLGWALLKSLGIRAVDDAAADDAATTAATDDTDDTDFEVNGQETDQAGFLKALEAIKAQQGGVANPSLDAIIAALGGGDDATAAADAGAADKAAAAAATDSAAADATAAAATDAAAPSAAAPATKAAVASKKNGAKKAGKKVTA</sequence>
<protein>
    <submittedName>
        <fullName evidence="2">Uncharacterized protein</fullName>
    </submittedName>
</protein>
<name>A0AAW0DH98_9AGAR</name>
<comment type="caution">
    <text evidence="2">The sequence shown here is derived from an EMBL/GenBank/DDBJ whole genome shotgun (WGS) entry which is preliminary data.</text>
</comment>
<proteinExistence type="predicted"/>
<reference evidence="2 3" key="1">
    <citation type="journal article" date="2024" name="J Genomics">
        <title>Draft genome sequencing and assembly of Favolaschia claudopus CIRM-BRFM 2984 isolated from oak limbs.</title>
        <authorList>
            <person name="Navarro D."/>
            <person name="Drula E."/>
            <person name="Chaduli D."/>
            <person name="Cazenave R."/>
            <person name="Ahrendt S."/>
            <person name="Wang J."/>
            <person name="Lipzen A."/>
            <person name="Daum C."/>
            <person name="Barry K."/>
            <person name="Grigoriev I.V."/>
            <person name="Favel A."/>
            <person name="Rosso M.N."/>
            <person name="Martin F."/>
        </authorList>
    </citation>
    <scope>NUCLEOTIDE SEQUENCE [LARGE SCALE GENOMIC DNA]</scope>
    <source>
        <strain evidence="2 3">CIRM-BRFM 2984</strain>
    </source>
</reference>
<gene>
    <name evidence="2" type="ORF">R3P38DRAFT_3608540</name>
</gene>
<feature type="region of interest" description="Disordered" evidence="1">
    <location>
        <begin position="38"/>
        <end position="60"/>
    </location>
</feature>
<dbReference type="AlphaFoldDB" id="A0AAW0DH98"/>
<evidence type="ECO:0000313" key="2">
    <source>
        <dbReference type="EMBL" id="KAK7050630.1"/>
    </source>
</evidence>
<evidence type="ECO:0000256" key="1">
    <source>
        <dbReference type="SAM" id="MobiDB-lite"/>
    </source>
</evidence>
<organism evidence="2 3">
    <name type="scientific">Favolaschia claudopus</name>
    <dbReference type="NCBI Taxonomy" id="2862362"/>
    <lineage>
        <taxon>Eukaryota</taxon>
        <taxon>Fungi</taxon>
        <taxon>Dikarya</taxon>
        <taxon>Basidiomycota</taxon>
        <taxon>Agaricomycotina</taxon>
        <taxon>Agaricomycetes</taxon>
        <taxon>Agaricomycetidae</taxon>
        <taxon>Agaricales</taxon>
        <taxon>Marasmiineae</taxon>
        <taxon>Mycenaceae</taxon>
        <taxon>Favolaschia</taxon>
    </lineage>
</organism>
<dbReference type="EMBL" id="JAWWNJ010000008">
    <property type="protein sequence ID" value="KAK7050630.1"/>
    <property type="molecule type" value="Genomic_DNA"/>
</dbReference>